<organism evidence="1">
    <name type="scientific">bioreactor metagenome</name>
    <dbReference type="NCBI Taxonomy" id="1076179"/>
    <lineage>
        <taxon>unclassified sequences</taxon>
        <taxon>metagenomes</taxon>
        <taxon>ecological metagenomes</taxon>
    </lineage>
</organism>
<sequence length="77" mass="8824">MPVVIQNEQIAAQSCHADLCVTRRKRVALPPHAGMTVVERVEVERNREAKIRLRLAVGHAGKKRLPRGQIRFRVRFC</sequence>
<gene>
    <name evidence="1" type="ORF">SDC9_79539</name>
</gene>
<reference evidence="1" key="1">
    <citation type="submission" date="2019-08" db="EMBL/GenBank/DDBJ databases">
        <authorList>
            <person name="Kucharzyk K."/>
            <person name="Murdoch R.W."/>
            <person name="Higgins S."/>
            <person name="Loffler F."/>
        </authorList>
    </citation>
    <scope>NUCLEOTIDE SEQUENCE</scope>
</reference>
<dbReference type="EMBL" id="VSSQ01006518">
    <property type="protein sequence ID" value="MPM32972.1"/>
    <property type="molecule type" value="Genomic_DNA"/>
</dbReference>
<name>A0A644YWX5_9ZZZZ</name>
<protein>
    <submittedName>
        <fullName evidence="1">Uncharacterized protein</fullName>
    </submittedName>
</protein>
<dbReference type="AlphaFoldDB" id="A0A644YWX5"/>
<accession>A0A644YWX5</accession>
<proteinExistence type="predicted"/>
<comment type="caution">
    <text evidence="1">The sequence shown here is derived from an EMBL/GenBank/DDBJ whole genome shotgun (WGS) entry which is preliminary data.</text>
</comment>
<evidence type="ECO:0000313" key="1">
    <source>
        <dbReference type="EMBL" id="MPM32972.1"/>
    </source>
</evidence>